<dbReference type="Proteomes" id="UP001445076">
    <property type="component" value="Unassembled WGS sequence"/>
</dbReference>
<dbReference type="PANTHER" id="PTHR13487:SF3">
    <property type="entry name" value="REVERSION-INDUCING CYSTEINE-RICH PROTEIN WITH KAZAL MOTIFS"/>
    <property type="match status" value="1"/>
</dbReference>
<evidence type="ECO:0000313" key="2">
    <source>
        <dbReference type="EMBL" id="KAK8750055.1"/>
    </source>
</evidence>
<dbReference type="Pfam" id="PF07648">
    <property type="entry name" value="Kazal_2"/>
    <property type="match status" value="3"/>
</dbReference>
<dbReference type="EMBL" id="JARKIK010000008">
    <property type="protein sequence ID" value="KAK8750055.1"/>
    <property type="molecule type" value="Genomic_DNA"/>
</dbReference>
<organism evidence="2 3">
    <name type="scientific">Cherax quadricarinatus</name>
    <name type="common">Australian red claw crayfish</name>
    <dbReference type="NCBI Taxonomy" id="27406"/>
    <lineage>
        <taxon>Eukaryota</taxon>
        <taxon>Metazoa</taxon>
        <taxon>Ecdysozoa</taxon>
        <taxon>Arthropoda</taxon>
        <taxon>Crustacea</taxon>
        <taxon>Multicrustacea</taxon>
        <taxon>Malacostraca</taxon>
        <taxon>Eumalacostraca</taxon>
        <taxon>Eucarida</taxon>
        <taxon>Decapoda</taxon>
        <taxon>Pleocyemata</taxon>
        <taxon>Astacidea</taxon>
        <taxon>Parastacoidea</taxon>
        <taxon>Parastacidae</taxon>
        <taxon>Cherax</taxon>
    </lineage>
</organism>
<dbReference type="SUPFAM" id="SSF100895">
    <property type="entry name" value="Kazal-type serine protease inhibitors"/>
    <property type="match status" value="2"/>
</dbReference>
<dbReference type="InterPro" id="IPR002350">
    <property type="entry name" value="Kazal_dom"/>
</dbReference>
<protein>
    <recommendedName>
        <fullName evidence="1">Kazal-like domain-containing protein</fullName>
    </recommendedName>
</protein>
<name>A0AAW0YE13_CHEQU</name>
<evidence type="ECO:0000259" key="1">
    <source>
        <dbReference type="PROSITE" id="PS51465"/>
    </source>
</evidence>
<dbReference type="PROSITE" id="PS51465">
    <property type="entry name" value="KAZAL_2"/>
    <property type="match status" value="1"/>
</dbReference>
<keyword evidence="3" id="KW-1185">Reference proteome</keyword>
<feature type="non-terminal residue" evidence="2">
    <location>
        <position position="215"/>
    </location>
</feature>
<evidence type="ECO:0000313" key="3">
    <source>
        <dbReference type="Proteomes" id="UP001445076"/>
    </source>
</evidence>
<dbReference type="InterPro" id="IPR039016">
    <property type="entry name" value="RECK"/>
</dbReference>
<feature type="domain" description="Kazal-like" evidence="1">
    <location>
        <begin position="41"/>
        <end position="87"/>
    </location>
</feature>
<dbReference type="AlphaFoldDB" id="A0AAW0YE13"/>
<dbReference type="InterPro" id="IPR036058">
    <property type="entry name" value="Kazal_dom_sf"/>
</dbReference>
<proteinExistence type="predicted"/>
<feature type="non-terminal residue" evidence="2">
    <location>
        <position position="1"/>
    </location>
</feature>
<comment type="caution">
    <text evidence="2">The sequence shown here is derived from an EMBL/GenBank/DDBJ whole genome shotgun (WGS) entry which is preliminary data.</text>
</comment>
<dbReference type="GO" id="GO:0005886">
    <property type="term" value="C:plasma membrane"/>
    <property type="evidence" value="ECO:0007669"/>
    <property type="project" value="TreeGrafter"/>
</dbReference>
<dbReference type="PANTHER" id="PTHR13487">
    <property type="entry name" value="SERINE PROTEASE INHIBITOR"/>
    <property type="match status" value="1"/>
</dbReference>
<dbReference type="Gene3D" id="3.30.60.30">
    <property type="match status" value="2"/>
</dbReference>
<accession>A0AAW0YE13</accession>
<dbReference type="SMART" id="SM00280">
    <property type="entry name" value="KAZAL"/>
    <property type="match status" value="2"/>
</dbReference>
<dbReference type="GO" id="GO:0008191">
    <property type="term" value="F:metalloendopeptidase inhibitor activity"/>
    <property type="evidence" value="ECO:0007669"/>
    <property type="project" value="InterPro"/>
</dbReference>
<sequence length="215" mass="22378">CQAGELNCLPRLSCPQHLLQPLPHNTGLGAGVVSGSLQVGVVGHLPCGCHDHWVPVCANNGRTFPSECLARCAGVGEGVWRAGECGDECVGVRCGRGHVCMAAPVTCLTLPSTACPQHICVPLEGECPDEASGPACDSRGRQFSTLCRLARDGASLAYLGTCKRRCSSVGVVCGRDGRTWTSECHAHAHYVSLDYRGPCRAVGVPGTQCPGVVCP</sequence>
<gene>
    <name evidence="2" type="ORF">OTU49_015213</name>
</gene>
<reference evidence="2 3" key="1">
    <citation type="journal article" date="2024" name="BMC Genomics">
        <title>Genome assembly of redclaw crayfish (Cherax quadricarinatus) provides insights into its immune adaptation and hypoxia tolerance.</title>
        <authorList>
            <person name="Liu Z."/>
            <person name="Zheng J."/>
            <person name="Li H."/>
            <person name="Fang K."/>
            <person name="Wang S."/>
            <person name="He J."/>
            <person name="Zhou D."/>
            <person name="Weng S."/>
            <person name="Chi M."/>
            <person name="Gu Z."/>
            <person name="He J."/>
            <person name="Li F."/>
            <person name="Wang M."/>
        </authorList>
    </citation>
    <scope>NUCLEOTIDE SEQUENCE [LARGE SCALE GENOMIC DNA]</scope>
    <source>
        <strain evidence="2">ZL_2023a</strain>
    </source>
</reference>
<dbReference type="GO" id="GO:0030198">
    <property type="term" value="P:extracellular matrix organization"/>
    <property type="evidence" value="ECO:0007669"/>
    <property type="project" value="TreeGrafter"/>
</dbReference>